<dbReference type="EMBL" id="BMGK01000005">
    <property type="protein sequence ID" value="GGD92564.1"/>
    <property type="molecule type" value="Genomic_DNA"/>
</dbReference>
<evidence type="ECO:0000256" key="1">
    <source>
        <dbReference type="ARBA" id="ARBA00008791"/>
    </source>
</evidence>
<reference evidence="3" key="1">
    <citation type="journal article" date="2014" name="Int. J. Syst. Evol. Microbiol.">
        <title>Complete genome sequence of Corynebacterium casei LMG S-19264T (=DSM 44701T), isolated from a smear-ripened cheese.</title>
        <authorList>
            <consortium name="US DOE Joint Genome Institute (JGI-PGF)"/>
            <person name="Walter F."/>
            <person name="Albersmeier A."/>
            <person name="Kalinowski J."/>
            <person name="Ruckert C."/>
        </authorList>
    </citation>
    <scope>NUCLEOTIDE SEQUENCE</scope>
    <source>
        <strain evidence="3">CGMCC 1.12924</strain>
    </source>
</reference>
<keyword evidence="4" id="KW-1185">Reference proteome</keyword>
<feature type="domain" description="UspA" evidence="2">
    <location>
        <begin position="5"/>
        <end position="145"/>
    </location>
</feature>
<gene>
    <name evidence="3" type="primary">uspA</name>
    <name evidence="3" type="ORF">GCM10011312_15470</name>
</gene>
<reference evidence="3" key="2">
    <citation type="submission" date="2020-09" db="EMBL/GenBank/DDBJ databases">
        <authorList>
            <person name="Sun Q."/>
            <person name="Zhou Y."/>
        </authorList>
    </citation>
    <scope>NUCLEOTIDE SEQUENCE</scope>
    <source>
        <strain evidence="3">CGMCC 1.12924</strain>
    </source>
</reference>
<evidence type="ECO:0000259" key="2">
    <source>
        <dbReference type="Pfam" id="PF00582"/>
    </source>
</evidence>
<sequence>MGSMTNILIPTDFSHNSWNAIVYALSFFKECKCTFYLLHVNELNGASRKIAATKVIPIASDIEIKNKLHALVEKIEASSLKGKHLFFTLTAKGNIIEAIRNEVEDKHIDLIVMGTKGSSGIKKLAVGSNTADVINKVKCSTLVIPEKAQFSRIDHLALPTDYSIFFGPKILETISDIIDLSESKLHVFHLAKSDEKVLGEMLQNKELLEDYFSDNKHEFHTVTNKNLDVAIQECIDKHKIKMIAMVAKNIHFFQQLFFSSKNNATTYQSKVPFFVLHD</sequence>
<comment type="similarity">
    <text evidence="1">Belongs to the universal stress protein A family.</text>
</comment>
<dbReference type="PRINTS" id="PR01438">
    <property type="entry name" value="UNVRSLSTRESS"/>
</dbReference>
<organism evidence="3 4">
    <name type="scientific">Planktosalinus lacus</name>
    <dbReference type="NCBI Taxonomy" id="1526573"/>
    <lineage>
        <taxon>Bacteria</taxon>
        <taxon>Pseudomonadati</taxon>
        <taxon>Bacteroidota</taxon>
        <taxon>Flavobacteriia</taxon>
        <taxon>Flavobacteriales</taxon>
        <taxon>Flavobacteriaceae</taxon>
        <taxon>Planktosalinus</taxon>
    </lineage>
</organism>
<dbReference type="CDD" id="cd00293">
    <property type="entry name" value="USP-like"/>
    <property type="match status" value="1"/>
</dbReference>
<evidence type="ECO:0000313" key="3">
    <source>
        <dbReference type="EMBL" id="GGD92564.1"/>
    </source>
</evidence>
<dbReference type="AlphaFoldDB" id="A0A8J2V9R7"/>
<dbReference type="InterPro" id="IPR006015">
    <property type="entry name" value="Universal_stress_UspA"/>
</dbReference>
<comment type="caution">
    <text evidence="3">The sequence shown here is derived from an EMBL/GenBank/DDBJ whole genome shotgun (WGS) entry which is preliminary data.</text>
</comment>
<name>A0A8J2V9R7_9FLAO</name>
<dbReference type="Proteomes" id="UP000652231">
    <property type="component" value="Unassembled WGS sequence"/>
</dbReference>
<dbReference type="PANTHER" id="PTHR46268">
    <property type="entry name" value="STRESS RESPONSE PROTEIN NHAX"/>
    <property type="match status" value="1"/>
</dbReference>
<dbReference type="Gene3D" id="3.40.50.12370">
    <property type="match status" value="1"/>
</dbReference>
<accession>A0A8J2V9R7</accession>
<proteinExistence type="inferred from homology"/>
<dbReference type="Pfam" id="PF00582">
    <property type="entry name" value="Usp"/>
    <property type="match status" value="1"/>
</dbReference>
<dbReference type="SUPFAM" id="SSF52402">
    <property type="entry name" value="Adenine nucleotide alpha hydrolases-like"/>
    <property type="match status" value="2"/>
</dbReference>
<dbReference type="InterPro" id="IPR006016">
    <property type="entry name" value="UspA"/>
</dbReference>
<evidence type="ECO:0000313" key="4">
    <source>
        <dbReference type="Proteomes" id="UP000652231"/>
    </source>
</evidence>
<dbReference type="PANTHER" id="PTHR46268:SF22">
    <property type="entry name" value="SENSOR PROTEIN KDPD-RELATED"/>
    <property type="match status" value="1"/>
</dbReference>
<protein>
    <submittedName>
        <fullName evidence="3">Universal stress protein UspA</fullName>
    </submittedName>
</protein>